<dbReference type="InterPro" id="IPR039355">
    <property type="entry name" value="Transcription_factor_GATA"/>
</dbReference>
<feature type="compositionally biased region" description="Low complexity" evidence="9">
    <location>
        <begin position="549"/>
        <end position="572"/>
    </location>
</feature>
<dbReference type="InterPro" id="IPR013860">
    <property type="entry name" value="AreA_GATA"/>
</dbReference>
<keyword evidence="7" id="KW-0539">Nucleus</keyword>
<proteinExistence type="predicted"/>
<dbReference type="CDD" id="cd00202">
    <property type="entry name" value="ZnF_GATA"/>
    <property type="match status" value="1"/>
</dbReference>
<dbReference type="GO" id="GO:0005634">
    <property type="term" value="C:nucleus"/>
    <property type="evidence" value="ECO:0007669"/>
    <property type="project" value="UniProtKB-SubCell"/>
</dbReference>
<dbReference type="Gene3D" id="3.30.50.10">
    <property type="entry name" value="Erythroid Transcription Factor GATA-1, subunit A"/>
    <property type="match status" value="1"/>
</dbReference>
<keyword evidence="5" id="KW-0805">Transcription regulation</keyword>
<accession>A0A9W8G5A7</accession>
<keyword evidence="2" id="KW-0479">Metal-binding</keyword>
<organism evidence="11 12">
    <name type="scientific">Coemansia spiralis</name>
    <dbReference type="NCBI Taxonomy" id="417178"/>
    <lineage>
        <taxon>Eukaryota</taxon>
        <taxon>Fungi</taxon>
        <taxon>Fungi incertae sedis</taxon>
        <taxon>Zoopagomycota</taxon>
        <taxon>Kickxellomycotina</taxon>
        <taxon>Kickxellomycetes</taxon>
        <taxon>Kickxellales</taxon>
        <taxon>Kickxellaceae</taxon>
        <taxon>Coemansia</taxon>
    </lineage>
</organism>
<feature type="compositionally biased region" description="Low complexity" evidence="9">
    <location>
        <begin position="1073"/>
        <end position="1083"/>
    </location>
</feature>
<feature type="region of interest" description="Disordered" evidence="9">
    <location>
        <begin position="1063"/>
        <end position="1134"/>
    </location>
</feature>
<reference evidence="11" key="1">
    <citation type="submission" date="2022-07" db="EMBL/GenBank/DDBJ databases">
        <title>Phylogenomic reconstructions and comparative analyses of Kickxellomycotina fungi.</title>
        <authorList>
            <person name="Reynolds N.K."/>
            <person name="Stajich J.E."/>
            <person name="Barry K."/>
            <person name="Grigoriev I.V."/>
            <person name="Crous P."/>
            <person name="Smith M.E."/>
        </authorList>
    </citation>
    <scope>NUCLEOTIDE SEQUENCE</scope>
    <source>
        <strain evidence="11">NRRL 3115</strain>
    </source>
</reference>
<gene>
    <name evidence="11" type="primary">GAT1</name>
    <name evidence="11" type="ORF">GGI25_005131</name>
</gene>
<dbReference type="PANTHER" id="PTHR10071:SF281">
    <property type="entry name" value="BOX A-BINDING FACTOR-RELATED"/>
    <property type="match status" value="1"/>
</dbReference>
<dbReference type="SMART" id="SM00401">
    <property type="entry name" value="ZnF_GATA"/>
    <property type="match status" value="1"/>
</dbReference>
<dbReference type="GO" id="GO:0008270">
    <property type="term" value="F:zinc ion binding"/>
    <property type="evidence" value="ECO:0007669"/>
    <property type="project" value="UniProtKB-KW"/>
</dbReference>
<evidence type="ECO:0000256" key="8">
    <source>
        <dbReference type="PROSITE-ProRule" id="PRU00094"/>
    </source>
</evidence>
<dbReference type="SUPFAM" id="SSF57716">
    <property type="entry name" value="Glucocorticoid receptor-like (DNA-binding domain)"/>
    <property type="match status" value="1"/>
</dbReference>
<feature type="region of interest" description="Disordered" evidence="9">
    <location>
        <begin position="357"/>
        <end position="381"/>
    </location>
</feature>
<evidence type="ECO:0000313" key="12">
    <source>
        <dbReference type="Proteomes" id="UP001151518"/>
    </source>
</evidence>
<feature type="compositionally biased region" description="Basic residues" evidence="9">
    <location>
        <begin position="1207"/>
        <end position="1216"/>
    </location>
</feature>
<keyword evidence="6" id="KW-0804">Transcription</keyword>
<evidence type="ECO:0000259" key="10">
    <source>
        <dbReference type="PROSITE" id="PS50114"/>
    </source>
</evidence>
<feature type="compositionally biased region" description="Acidic residues" evidence="9">
    <location>
        <begin position="449"/>
        <end position="465"/>
    </location>
</feature>
<dbReference type="PROSITE" id="PS00344">
    <property type="entry name" value="GATA_ZN_FINGER_1"/>
    <property type="match status" value="1"/>
</dbReference>
<feature type="compositionally biased region" description="Basic and acidic residues" evidence="9">
    <location>
        <begin position="1218"/>
        <end position="1227"/>
    </location>
</feature>
<feature type="region of interest" description="Disordered" evidence="9">
    <location>
        <begin position="1207"/>
        <end position="1227"/>
    </location>
</feature>
<feature type="domain" description="GATA-type" evidence="10">
    <location>
        <begin position="1158"/>
        <end position="1211"/>
    </location>
</feature>
<feature type="region of interest" description="Disordered" evidence="9">
    <location>
        <begin position="449"/>
        <end position="478"/>
    </location>
</feature>
<feature type="compositionally biased region" description="Low complexity" evidence="9">
    <location>
        <begin position="590"/>
        <end position="601"/>
    </location>
</feature>
<evidence type="ECO:0000313" key="11">
    <source>
        <dbReference type="EMBL" id="KAJ2672422.1"/>
    </source>
</evidence>
<dbReference type="Pfam" id="PF00320">
    <property type="entry name" value="GATA"/>
    <property type="match status" value="1"/>
</dbReference>
<dbReference type="EMBL" id="JANBTW010000083">
    <property type="protein sequence ID" value="KAJ2672422.1"/>
    <property type="molecule type" value="Genomic_DNA"/>
</dbReference>
<dbReference type="GO" id="GO:0045944">
    <property type="term" value="P:positive regulation of transcription by RNA polymerase II"/>
    <property type="evidence" value="ECO:0007669"/>
    <property type="project" value="TreeGrafter"/>
</dbReference>
<dbReference type="GO" id="GO:0000981">
    <property type="term" value="F:DNA-binding transcription factor activity, RNA polymerase II-specific"/>
    <property type="evidence" value="ECO:0007669"/>
    <property type="project" value="TreeGrafter"/>
</dbReference>
<evidence type="ECO:0000256" key="6">
    <source>
        <dbReference type="ARBA" id="ARBA00023163"/>
    </source>
</evidence>
<dbReference type="InterPro" id="IPR000679">
    <property type="entry name" value="Znf_GATA"/>
</dbReference>
<feature type="compositionally biased region" description="Polar residues" evidence="9">
    <location>
        <begin position="1084"/>
        <end position="1094"/>
    </location>
</feature>
<dbReference type="Proteomes" id="UP001151518">
    <property type="component" value="Unassembled WGS sequence"/>
</dbReference>
<sequence>MIASIRREASQAALDISRKHDESHALDRDRLWRLYIRSGALLPNGTRIRNLLWRMDNKSRSKTIAKTKEGAASRLPMRVQKSVEKRMDVPFSANNGVGGLLSIYGGNGEKSAVAEDANNGRPLLLDSRPLVASPGFSSPLGNMANDQAYTVSSLSFDCTSNSGPLPTPQTAAIPSLGNAAAGSMGGQLGMPLVQQQQQHSFGPQNNVFDIRRRSSSHTVVGSNSMDHSIPLHSTNNIDGQQHQQHQHQSALLLNSAASTLQPQQQQQQSLDLELLDNGELARPLELWTNGIPFDASLFWPPTSIPVNSGLLYSGEAFSGLPFSESPVAEQSHSVINAGPHNTGAIIYDTLLIDARSSANAGGEQPKEPANNSGMGTKKQRDEQGLHGTLFTATSATAVHPPASDLAYALISHLRDSDHPAEKNGSLLPNTTTMATASAAVNIVDDPAEDDEAASNDFDDEVDSVPDPESFVVSSSDRPETFSVGASETLFADASIFAPPNALFLLDDYHQRDLRFAPSMAATSSPVSDARNPSGAKASLADALATAAAATADEQLSSPQEEQSSSSASSADTSSEDEAETGGNKVSTDTSSSKRNSKPSSRSSRRPLVNESDDDEHNNVFFVDPNTLASSSSGMYFDDGGFTRFLRMHVKRQDSGHRDAPLLGVSAHHKPGAMGSIEAVDTNTSASATRPMQQSQSVGQTLGAAASGFHGLPSSALAGLNSAVRNPSASLLHHHQQQQQQQQRLGSMPFVPAPTAVSSGLLLDTDLLASPMSSLGTTTTNAFTAQPTIDSRFTGLGGNGLLGRMASTQFSDIAATGFPTAHSMTAIPSTNPLMLPGSGQGPVADSDPITAAFYSAFGLSPSSNLAIAAALAPLQSQSHGLNPSAAAALASQLARHQLSTASAPRGSSGNNNEGIAASLGSSRLAQSNSGVVDSVPSGFAKNKATSAVEQKKPVSAGALKQARFGSQSGSETTHNSEALQMLYFTHLASKAAAAAQVAGGSEGTMGIPRSATFTGAASPLYEMGAANSRVPSNGAGVPRTINPSAIDLPGAPLSLSVAAEPMVAAKGEQPDGDSNNSNSNSNNNKRSQSPTSSVLLSKRAKHSSQATNSKPPKQPPAASRRAHSPTSKTTKPVVGATKELLATERQDTKNSGGSINSSSSGALMCSNCSTTTTPLWRRDPEGKPLCNACGLFYKLHGVTRPLSLKTNTIKKRNRTGPKKPNEVEKKAS</sequence>
<dbReference type="PRINTS" id="PR00619">
    <property type="entry name" value="GATAZNFINGER"/>
</dbReference>
<dbReference type="OrthoDB" id="515401at2759"/>
<evidence type="ECO:0000256" key="3">
    <source>
        <dbReference type="ARBA" id="ARBA00022771"/>
    </source>
</evidence>
<dbReference type="GO" id="GO:0000978">
    <property type="term" value="F:RNA polymerase II cis-regulatory region sequence-specific DNA binding"/>
    <property type="evidence" value="ECO:0007669"/>
    <property type="project" value="TreeGrafter"/>
</dbReference>
<comment type="caution">
    <text evidence="11">The sequence shown here is derived from an EMBL/GenBank/DDBJ whole genome shotgun (WGS) entry which is preliminary data.</text>
</comment>
<evidence type="ECO:0000256" key="2">
    <source>
        <dbReference type="ARBA" id="ARBA00022723"/>
    </source>
</evidence>
<evidence type="ECO:0000256" key="5">
    <source>
        <dbReference type="ARBA" id="ARBA00023015"/>
    </source>
</evidence>
<protein>
    <submittedName>
        <fullName evidence="11">Sodium- and chloride-dependent GABA transporter 1</fullName>
    </submittedName>
</protein>
<dbReference type="PANTHER" id="PTHR10071">
    <property type="entry name" value="TRANSCRIPTION FACTOR GATA FAMILY MEMBER"/>
    <property type="match status" value="1"/>
</dbReference>
<evidence type="ECO:0000256" key="4">
    <source>
        <dbReference type="ARBA" id="ARBA00022833"/>
    </source>
</evidence>
<feature type="region of interest" description="Disordered" evidence="9">
    <location>
        <begin position="549"/>
        <end position="618"/>
    </location>
</feature>
<name>A0A9W8G5A7_9FUNG</name>
<feature type="compositionally biased region" description="Low complexity" evidence="9">
    <location>
        <begin position="240"/>
        <end position="249"/>
    </location>
</feature>
<dbReference type="GO" id="GO:0000122">
    <property type="term" value="P:negative regulation of transcription by RNA polymerase II"/>
    <property type="evidence" value="ECO:0007669"/>
    <property type="project" value="TreeGrafter"/>
</dbReference>
<evidence type="ECO:0000256" key="9">
    <source>
        <dbReference type="SAM" id="MobiDB-lite"/>
    </source>
</evidence>
<dbReference type="InterPro" id="IPR013088">
    <property type="entry name" value="Znf_NHR/GATA"/>
</dbReference>
<feature type="compositionally biased region" description="Polar residues" evidence="9">
    <location>
        <begin position="230"/>
        <end position="239"/>
    </location>
</feature>
<evidence type="ECO:0000256" key="7">
    <source>
        <dbReference type="ARBA" id="ARBA00023242"/>
    </source>
</evidence>
<keyword evidence="4" id="KW-0862">Zinc</keyword>
<evidence type="ECO:0000256" key="1">
    <source>
        <dbReference type="ARBA" id="ARBA00004123"/>
    </source>
</evidence>
<comment type="subcellular location">
    <subcellularLocation>
        <location evidence="1">Nucleus</location>
    </subcellularLocation>
</comment>
<keyword evidence="3 8" id="KW-0863">Zinc-finger</keyword>
<dbReference type="AlphaFoldDB" id="A0A9W8G5A7"/>
<feature type="region of interest" description="Disordered" evidence="9">
    <location>
        <begin position="230"/>
        <end position="249"/>
    </location>
</feature>
<dbReference type="Pfam" id="PF08550">
    <property type="entry name" value="GATA_AreA"/>
    <property type="match status" value="1"/>
</dbReference>
<dbReference type="PROSITE" id="PS50114">
    <property type="entry name" value="GATA_ZN_FINGER_2"/>
    <property type="match status" value="1"/>
</dbReference>
<dbReference type="FunFam" id="3.30.50.10:FF:000007">
    <property type="entry name" value="Nitrogen regulatory AreA, N-terminal"/>
    <property type="match status" value="1"/>
</dbReference>